<dbReference type="AlphaFoldDB" id="A0A5N5Q9E4"/>
<dbReference type="Proteomes" id="UP000383932">
    <property type="component" value="Unassembled WGS sequence"/>
</dbReference>
<accession>A0A5N5Q9E4</accession>
<dbReference type="OrthoDB" id="496981at2759"/>
<name>A0A5N5Q9E4_9AGAM</name>
<sequence>MIRHAHDECKSSRDYTIRDGVLTSLGRLECAKFSTSDFNRKIQEKAELILTSPQRRALSTTLLALPDAVKRLLPQSRVILVPQLQGTSHHPCHRGLRREKLEAMPEYTTELEHGSLDFSPLTPDWNKKSGIYGSSDAEARARTRWLYDFIRNREEETIIMVAHGSIMRYFVAQNEPYNSIDSWRNVELRAYKLEWDGDVLTELVRISDEIWLGWD</sequence>
<dbReference type="PANTHER" id="PTHR48100:SF54">
    <property type="entry name" value="PHOSPHATASE SPAC5H10.03-RELATED"/>
    <property type="match status" value="1"/>
</dbReference>
<dbReference type="InterPro" id="IPR050275">
    <property type="entry name" value="PGM_Phosphatase"/>
</dbReference>
<gene>
    <name evidence="1" type="ORF">CTheo_8213</name>
</gene>
<dbReference type="PANTHER" id="PTHR48100">
    <property type="entry name" value="BROAD-SPECIFICITY PHOSPHATASE YOR283W-RELATED"/>
    <property type="match status" value="1"/>
</dbReference>
<dbReference type="SUPFAM" id="SSF53254">
    <property type="entry name" value="Phosphoglycerate mutase-like"/>
    <property type="match status" value="1"/>
</dbReference>
<comment type="caution">
    <text evidence="1">The sequence shown here is derived from an EMBL/GenBank/DDBJ whole genome shotgun (WGS) entry which is preliminary data.</text>
</comment>
<dbReference type="Gene3D" id="3.40.50.1240">
    <property type="entry name" value="Phosphoglycerate mutase-like"/>
    <property type="match status" value="1"/>
</dbReference>
<dbReference type="GO" id="GO:0016791">
    <property type="term" value="F:phosphatase activity"/>
    <property type="evidence" value="ECO:0007669"/>
    <property type="project" value="TreeGrafter"/>
</dbReference>
<dbReference type="InterPro" id="IPR013078">
    <property type="entry name" value="His_Pase_superF_clade-1"/>
</dbReference>
<dbReference type="GO" id="GO:0005737">
    <property type="term" value="C:cytoplasm"/>
    <property type="evidence" value="ECO:0007669"/>
    <property type="project" value="TreeGrafter"/>
</dbReference>
<proteinExistence type="predicted"/>
<dbReference type="Pfam" id="PF00300">
    <property type="entry name" value="His_Phos_1"/>
    <property type="match status" value="1"/>
</dbReference>
<dbReference type="EMBL" id="SSOP01000481">
    <property type="protein sequence ID" value="KAB5588345.1"/>
    <property type="molecule type" value="Genomic_DNA"/>
</dbReference>
<evidence type="ECO:0000313" key="2">
    <source>
        <dbReference type="Proteomes" id="UP000383932"/>
    </source>
</evidence>
<organism evidence="1 2">
    <name type="scientific">Ceratobasidium theobromae</name>
    <dbReference type="NCBI Taxonomy" id="1582974"/>
    <lineage>
        <taxon>Eukaryota</taxon>
        <taxon>Fungi</taxon>
        <taxon>Dikarya</taxon>
        <taxon>Basidiomycota</taxon>
        <taxon>Agaricomycotina</taxon>
        <taxon>Agaricomycetes</taxon>
        <taxon>Cantharellales</taxon>
        <taxon>Ceratobasidiaceae</taxon>
        <taxon>Ceratobasidium</taxon>
    </lineage>
</organism>
<dbReference type="InterPro" id="IPR029033">
    <property type="entry name" value="His_PPase_superfam"/>
</dbReference>
<evidence type="ECO:0000313" key="1">
    <source>
        <dbReference type="EMBL" id="KAB5588345.1"/>
    </source>
</evidence>
<protein>
    <submittedName>
        <fullName evidence="1">Histidine phosphatase family containing protein</fullName>
    </submittedName>
</protein>
<keyword evidence="2" id="KW-1185">Reference proteome</keyword>
<reference evidence="1 2" key="1">
    <citation type="journal article" date="2019" name="Fungal Biol. Biotechnol.">
        <title>Draft genome sequence of fastidious pathogen Ceratobasidium theobromae, which causes vascular-streak dieback in Theobroma cacao.</title>
        <authorList>
            <person name="Ali S.S."/>
            <person name="Asman A."/>
            <person name="Shao J."/>
            <person name="Firmansyah A.P."/>
            <person name="Susilo A.W."/>
            <person name="Rosmana A."/>
            <person name="McMahon P."/>
            <person name="Junaid M."/>
            <person name="Guest D."/>
            <person name="Kheng T.Y."/>
            <person name="Meinhardt L.W."/>
            <person name="Bailey B.A."/>
        </authorList>
    </citation>
    <scope>NUCLEOTIDE SEQUENCE [LARGE SCALE GENOMIC DNA]</scope>
    <source>
        <strain evidence="1 2">CT2</strain>
    </source>
</reference>